<evidence type="ECO:0000313" key="2">
    <source>
        <dbReference type="EMBL" id="KAL3810914.1"/>
    </source>
</evidence>
<keyword evidence="3" id="KW-1185">Reference proteome</keyword>
<feature type="compositionally biased region" description="Gly residues" evidence="1">
    <location>
        <begin position="96"/>
        <end position="107"/>
    </location>
</feature>
<dbReference type="Proteomes" id="UP001530377">
    <property type="component" value="Unassembled WGS sequence"/>
</dbReference>
<feature type="compositionally biased region" description="Basic residues" evidence="1">
    <location>
        <begin position="79"/>
        <end position="91"/>
    </location>
</feature>
<protein>
    <submittedName>
        <fullName evidence="2">Uncharacterized protein</fullName>
    </submittedName>
</protein>
<name>A0ABD3RDR8_9STRA</name>
<sequence>MSRDRSLSDAHDLVYFKRNSDHTPALGTNADSAINQVSVPSIFKRTNACSHRKHHHQAHGNSRPRSKSLDVHRHSTTPVHKKKYAHHHAHPRTQSPGGGHQHHGGNGLIDAIMADNATTKKLQGKMWIRPAAASSPVPFPFHIVTNAASVPVPDGHHSMIEDGLEFTIISPTSASNDPFPRQVTDASFFPSPDPSFDDEMKPASFATSPDLSSSFDQYHQVQGRRGTTRIIFGESGKPIKPRNAYLAPI</sequence>
<feature type="compositionally biased region" description="Basic residues" evidence="1">
    <location>
        <begin position="50"/>
        <end position="66"/>
    </location>
</feature>
<dbReference type="EMBL" id="JALLPB020000292">
    <property type="protein sequence ID" value="KAL3810914.1"/>
    <property type="molecule type" value="Genomic_DNA"/>
</dbReference>
<accession>A0ABD3RDR8</accession>
<organism evidence="2 3">
    <name type="scientific">Cyclostephanos tholiformis</name>
    <dbReference type="NCBI Taxonomy" id="382380"/>
    <lineage>
        <taxon>Eukaryota</taxon>
        <taxon>Sar</taxon>
        <taxon>Stramenopiles</taxon>
        <taxon>Ochrophyta</taxon>
        <taxon>Bacillariophyta</taxon>
        <taxon>Coscinodiscophyceae</taxon>
        <taxon>Thalassiosirophycidae</taxon>
        <taxon>Stephanodiscales</taxon>
        <taxon>Stephanodiscaceae</taxon>
        <taxon>Cyclostephanos</taxon>
    </lineage>
</organism>
<feature type="region of interest" description="Disordered" evidence="1">
    <location>
        <begin position="48"/>
        <end position="107"/>
    </location>
</feature>
<comment type="caution">
    <text evidence="2">The sequence shown here is derived from an EMBL/GenBank/DDBJ whole genome shotgun (WGS) entry which is preliminary data.</text>
</comment>
<gene>
    <name evidence="2" type="ORF">ACHAXA_008764</name>
</gene>
<evidence type="ECO:0000313" key="3">
    <source>
        <dbReference type="Proteomes" id="UP001530377"/>
    </source>
</evidence>
<proteinExistence type="predicted"/>
<evidence type="ECO:0000256" key="1">
    <source>
        <dbReference type="SAM" id="MobiDB-lite"/>
    </source>
</evidence>
<reference evidence="2 3" key="1">
    <citation type="submission" date="2024-10" db="EMBL/GenBank/DDBJ databases">
        <title>Updated reference genomes for cyclostephanoid diatoms.</title>
        <authorList>
            <person name="Roberts W.R."/>
            <person name="Alverson A.J."/>
        </authorList>
    </citation>
    <scope>NUCLEOTIDE SEQUENCE [LARGE SCALE GENOMIC DNA]</scope>
    <source>
        <strain evidence="2 3">AJA228-03</strain>
    </source>
</reference>
<dbReference type="AlphaFoldDB" id="A0ABD3RDR8"/>